<keyword evidence="2" id="KW-0472">Membrane</keyword>
<evidence type="ECO:0000256" key="1">
    <source>
        <dbReference type="SAM" id="MobiDB-lite"/>
    </source>
</evidence>
<dbReference type="AlphaFoldDB" id="A0A3S4YNY5"/>
<organism evidence="3 4">
    <name type="scientific">Acidipropionibacterium jensenii</name>
    <dbReference type="NCBI Taxonomy" id="1749"/>
    <lineage>
        <taxon>Bacteria</taxon>
        <taxon>Bacillati</taxon>
        <taxon>Actinomycetota</taxon>
        <taxon>Actinomycetes</taxon>
        <taxon>Propionibacteriales</taxon>
        <taxon>Propionibacteriaceae</taxon>
        <taxon>Acidipropionibacterium</taxon>
    </lineage>
</organism>
<keyword evidence="2" id="KW-1133">Transmembrane helix</keyword>
<reference evidence="3 4" key="1">
    <citation type="submission" date="2018-12" db="EMBL/GenBank/DDBJ databases">
        <authorList>
            <consortium name="Pathogen Informatics"/>
        </authorList>
    </citation>
    <scope>NUCLEOTIDE SEQUENCE [LARGE SCALE GENOMIC DNA]</scope>
    <source>
        <strain evidence="3 4">NCTC13652</strain>
    </source>
</reference>
<sequence length="84" mass="8880">MDRNTILIIAGAAVVGGLVVALRRRGRHDSQDLAPGSINGELRDLEKASRRRGRGHRNSPLADGHATPAGGQGRVKTAPAYFKA</sequence>
<dbReference type="Proteomes" id="UP000277858">
    <property type="component" value="Chromosome"/>
</dbReference>
<dbReference type="EMBL" id="LR134473">
    <property type="protein sequence ID" value="VEI03101.1"/>
    <property type="molecule type" value="Genomic_DNA"/>
</dbReference>
<accession>A0A3S4YNY5</accession>
<gene>
    <name evidence="3" type="ORF">NCTC13652_01299</name>
</gene>
<evidence type="ECO:0000313" key="4">
    <source>
        <dbReference type="Proteomes" id="UP000277858"/>
    </source>
</evidence>
<protein>
    <submittedName>
        <fullName evidence="3">Uncharacterized protein</fullName>
    </submittedName>
</protein>
<feature type="transmembrane region" description="Helical" evidence="2">
    <location>
        <begin position="6"/>
        <end position="22"/>
    </location>
</feature>
<evidence type="ECO:0000313" key="3">
    <source>
        <dbReference type="EMBL" id="VEI03101.1"/>
    </source>
</evidence>
<keyword evidence="2" id="KW-0812">Transmembrane</keyword>
<dbReference type="OrthoDB" id="3711934at2"/>
<dbReference type="RefSeq" id="WP_051238544.1">
    <property type="nucleotide sequence ID" value="NZ_LR134473.1"/>
</dbReference>
<proteinExistence type="predicted"/>
<feature type="region of interest" description="Disordered" evidence="1">
    <location>
        <begin position="28"/>
        <end position="84"/>
    </location>
</feature>
<name>A0A3S4YNY5_9ACTN</name>
<keyword evidence="4" id="KW-1185">Reference proteome</keyword>
<evidence type="ECO:0000256" key="2">
    <source>
        <dbReference type="SAM" id="Phobius"/>
    </source>
</evidence>